<dbReference type="OrthoDB" id="9781415at2"/>
<feature type="binding site" evidence="2">
    <location>
        <begin position="86"/>
        <end position="89"/>
    </location>
    <ligand>
        <name>substrate</name>
    </ligand>
</feature>
<proteinExistence type="predicted"/>
<dbReference type="CDD" id="cd07067">
    <property type="entry name" value="HP_PGM_like"/>
    <property type="match status" value="1"/>
</dbReference>
<dbReference type="EMBL" id="FOZL01000001">
    <property type="protein sequence ID" value="SFS17398.1"/>
    <property type="molecule type" value="Genomic_DNA"/>
</dbReference>
<dbReference type="InterPro" id="IPR029033">
    <property type="entry name" value="His_PPase_superfam"/>
</dbReference>
<organism evidence="3 4">
    <name type="scientific">Granulicella pectinivorans</name>
    <dbReference type="NCBI Taxonomy" id="474950"/>
    <lineage>
        <taxon>Bacteria</taxon>
        <taxon>Pseudomonadati</taxon>
        <taxon>Acidobacteriota</taxon>
        <taxon>Terriglobia</taxon>
        <taxon>Terriglobales</taxon>
        <taxon>Acidobacteriaceae</taxon>
        <taxon>Granulicella</taxon>
    </lineage>
</organism>
<evidence type="ECO:0000313" key="3">
    <source>
        <dbReference type="EMBL" id="SFS17398.1"/>
    </source>
</evidence>
<evidence type="ECO:0000256" key="2">
    <source>
        <dbReference type="PIRSR" id="PIRSR613078-2"/>
    </source>
</evidence>
<dbReference type="Gene3D" id="3.40.50.1240">
    <property type="entry name" value="Phosphoglycerate mutase-like"/>
    <property type="match status" value="1"/>
</dbReference>
<dbReference type="SUPFAM" id="SSF53254">
    <property type="entry name" value="Phosphoglycerate mutase-like"/>
    <property type="match status" value="1"/>
</dbReference>
<dbReference type="AlphaFoldDB" id="A0A1I6MP99"/>
<keyword evidence="4" id="KW-1185">Reference proteome</keyword>
<dbReference type="InterPro" id="IPR050275">
    <property type="entry name" value="PGM_Phosphatase"/>
</dbReference>
<dbReference type="GO" id="GO:0070297">
    <property type="term" value="P:regulation of phosphorelay signal transduction system"/>
    <property type="evidence" value="ECO:0007669"/>
    <property type="project" value="TreeGrafter"/>
</dbReference>
<feature type="active site" description="Proton donor/acceptor" evidence="1">
    <location>
        <position position="86"/>
    </location>
</feature>
<gene>
    <name evidence="3" type="ORF">SAMN05421771_3142</name>
</gene>
<accession>A0A1I6MP99</accession>
<dbReference type="PANTHER" id="PTHR48100:SF15">
    <property type="entry name" value="SEDOHEPTULOSE 1,7-BISPHOSPHATASE"/>
    <property type="match status" value="1"/>
</dbReference>
<dbReference type="SMART" id="SM00855">
    <property type="entry name" value="PGAM"/>
    <property type="match status" value="1"/>
</dbReference>
<sequence length="201" mass="22027">MSLLIPPSQLWLCRHGETEWSLSGAHTSRTDIPLTDNGREKAVELGAYLKDTPFAAVFVSPMHRAKETCRIAGLIDNAYIDEGLMEWNYGIYEGKTTKEIREEVPGWSVWKDPIYEGETAEQVGERADDVIARALEAGGQQGGGNVALFAHAHILRILAARWIGLPAKGGALFGLGTGSVSVLGWERETRVILHWNRGFGG</sequence>
<evidence type="ECO:0000256" key="1">
    <source>
        <dbReference type="PIRSR" id="PIRSR613078-1"/>
    </source>
</evidence>
<evidence type="ECO:0000313" key="4">
    <source>
        <dbReference type="Proteomes" id="UP000199024"/>
    </source>
</evidence>
<dbReference type="RefSeq" id="WP_089840405.1">
    <property type="nucleotide sequence ID" value="NZ_FOZL01000001.1"/>
</dbReference>
<dbReference type="InterPro" id="IPR013078">
    <property type="entry name" value="His_Pase_superF_clade-1"/>
</dbReference>
<dbReference type="Pfam" id="PF00300">
    <property type="entry name" value="His_Phos_1"/>
    <property type="match status" value="1"/>
</dbReference>
<feature type="binding site" evidence="2">
    <location>
        <position position="64"/>
    </location>
    <ligand>
        <name>substrate</name>
    </ligand>
</feature>
<dbReference type="PANTHER" id="PTHR48100">
    <property type="entry name" value="BROAD-SPECIFICITY PHOSPHATASE YOR283W-RELATED"/>
    <property type="match status" value="1"/>
</dbReference>
<protein>
    <submittedName>
        <fullName evidence="3">Probable phosphoglycerate mutase</fullName>
    </submittedName>
</protein>
<dbReference type="STRING" id="474950.SAMN05421771_3142"/>
<feature type="active site" description="Tele-phosphohistidine intermediate" evidence="1">
    <location>
        <position position="15"/>
    </location>
</feature>
<dbReference type="GO" id="GO:0101006">
    <property type="term" value="F:protein histidine phosphatase activity"/>
    <property type="evidence" value="ECO:0007669"/>
    <property type="project" value="TreeGrafter"/>
</dbReference>
<reference evidence="3 4" key="1">
    <citation type="submission" date="2016-10" db="EMBL/GenBank/DDBJ databases">
        <authorList>
            <person name="de Groot N.N."/>
        </authorList>
    </citation>
    <scope>NUCLEOTIDE SEQUENCE [LARGE SCALE GENOMIC DNA]</scope>
    <source>
        <strain evidence="3 4">DSM 21001</strain>
    </source>
</reference>
<name>A0A1I6MP99_9BACT</name>
<dbReference type="Proteomes" id="UP000199024">
    <property type="component" value="Unassembled WGS sequence"/>
</dbReference>